<dbReference type="STRING" id="1266660.A0A1G4IZJ9"/>
<dbReference type="AlphaFoldDB" id="A0A1G4IZJ9"/>
<gene>
    <name evidence="1" type="ORF">LADA_0C07008G</name>
</gene>
<dbReference type="SUPFAM" id="SSF54928">
    <property type="entry name" value="RNA-binding domain, RBD"/>
    <property type="match status" value="1"/>
</dbReference>
<sequence>MVSQESLLNNRTINVQKTCVEAEGLRVKAAKIGLVSSVLGSELSDANHSASKWKQEAQSLFGLKRLVRAYFKSGKLYARGDHSVSDDNIKPRKHFKSPGKHLSDGTMIKVCNRLPQKRQIHSISVESLLEHRKNVAGERISRMSAINGTSEGLSSYHDHKTARGATIHDFTMVQKNTVPTVVLQGDRHDPGNRTDRILQLQNLPKNCGLRSLISQIHGGPLEKIQFITEGQDRTATRFIQLHFTSTGSAQSFMRYAQAKNFQVNGCTLAVEWAPKANNKLLNVDVTEIGGIIDEKLISNGSEGSNARRCIIVKKTVDASSGRSRNIHSRRHGPCKFDVKDLREDFEKFGDIVEITPMISRKLCVSISYFDIKSAIDVLQSYENPNSYMNKKYNREWSISYGRDITETPCYMRV</sequence>
<accession>A0A1G4IZJ9</accession>
<dbReference type="OrthoDB" id="4073963at2759"/>
<name>A0A1G4IZJ9_9SACH</name>
<evidence type="ECO:0000313" key="1">
    <source>
        <dbReference type="EMBL" id="SCU82645.1"/>
    </source>
</evidence>
<dbReference type="Proteomes" id="UP000190274">
    <property type="component" value="Chromosome C"/>
</dbReference>
<dbReference type="Gene3D" id="3.30.70.330">
    <property type="match status" value="1"/>
</dbReference>
<proteinExistence type="predicted"/>
<protein>
    <submittedName>
        <fullName evidence="1">LADA_0C07008g1_1</fullName>
    </submittedName>
</protein>
<dbReference type="GO" id="GO:0003676">
    <property type="term" value="F:nucleic acid binding"/>
    <property type="evidence" value="ECO:0007669"/>
    <property type="project" value="InterPro"/>
</dbReference>
<organism evidence="1 2">
    <name type="scientific">Lachancea dasiensis</name>
    <dbReference type="NCBI Taxonomy" id="1072105"/>
    <lineage>
        <taxon>Eukaryota</taxon>
        <taxon>Fungi</taxon>
        <taxon>Dikarya</taxon>
        <taxon>Ascomycota</taxon>
        <taxon>Saccharomycotina</taxon>
        <taxon>Saccharomycetes</taxon>
        <taxon>Saccharomycetales</taxon>
        <taxon>Saccharomycetaceae</taxon>
        <taxon>Lachancea</taxon>
    </lineage>
</organism>
<evidence type="ECO:0000313" key="2">
    <source>
        <dbReference type="Proteomes" id="UP000190274"/>
    </source>
</evidence>
<dbReference type="InterPro" id="IPR035979">
    <property type="entry name" value="RBD_domain_sf"/>
</dbReference>
<keyword evidence="2" id="KW-1185">Reference proteome</keyword>
<dbReference type="EMBL" id="LT598459">
    <property type="protein sequence ID" value="SCU82645.1"/>
    <property type="molecule type" value="Genomic_DNA"/>
</dbReference>
<dbReference type="InterPro" id="IPR012677">
    <property type="entry name" value="Nucleotide-bd_a/b_plait_sf"/>
</dbReference>
<reference evidence="2" key="1">
    <citation type="submission" date="2016-03" db="EMBL/GenBank/DDBJ databases">
        <authorList>
            <person name="Devillers H."/>
        </authorList>
    </citation>
    <scope>NUCLEOTIDE SEQUENCE [LARGE SCALE GENOMIC DNA]</scope>
</reference>